<dbReference type="GO" id="GO:0022857">
    <property type="term" value="F:transmembrane transporter activity"/>
    <property type="evidence" value="ECO:0007669"/>
    <property type="project" value="InterPro"/>
</dbReference>
<comment type="subcellular location">
    <subcellularLocation>
        <location evidence="1">Cell membrane</location>
        <topology evidence="1">Multi-pass membrane protein</topology>
    </subcellularLocation>
</comment>
<gene>
    <name evidence="9" type="ORF">HNP77_001267</name>
</gene>
<dbReference type="PANTHER" id="PTHR30472:SF25">
    <property type="entry name" value="ABC TRANSPORTER PERMEASE PROTEIN MJ0876-RELATED"/>
    <property type="match status" value="1"/>
</dbReference>
<dbReference type="Pfam" id="PF01032">
    <property type="entry name" value="FecCD"/>
    <property type="match status" value="1"/>
</dbReference>
<dbReference type="RefSeq" id="WP_184652338.1">
    <property type="nucleotide sequence ID" value="NZ_JACHFR010000002.1"/>
</dbReference>
<dbReference type="Proteomes" id="UP000578697">
    <property type="component" value="Unassembled WGS sequence"/>
</dbReference>
<feature type="transmembrane region" description="Helical" evidence="8">
    <location>
        <begin position="108"/>
        <end position="129"/>
    </location>
</feature>
<evidence type="ECO:0000256" key="2">
    <source>
        <dbReference type="ARBA" id="ARBA00007935"/>
    </source>
</evidence>
<feature type="transmembrane region" description="Helical" evidence="8">
    <location>
        <begin position="48"/>
        <end position="70"/>
    </location>
</feature>
<comment type="similarity">
    <text evidence="2">Belongs to the binding-protein-dependent transport system permease family. FecCD subfamily.</text>
</comment>
<evidence type="ECO:0000256" key="4">
    <source>
        <dbReference type="ARBA" id="ARBA00022475"/>
    </source>
</evidence>
<evidence type="ECO:0000256" key="8">
    <source>
        <dbReference type="SAM" id="Phobius"/>
    </source>
</evidence>
<evidence type="ECO:0000256" key="1">
    <source>
        <dbReference type="ARBA" id="ARBA00004651"/>
    </source>
</evidence>
<proteinExistence type="inferred from homology"/>
<evidence type="ECO:0000313" key="10">
    <source>
        <dbReference type="Proteomes" id="UP000578697"/>
    </source>
</evidence>
<sequence length="325" mass="34048">MKSVKSIVLFILFIAAVLCSLVFGAQRLSFFELFSDGDSFSKIIFYELRLPRTILVCIAGGLLAGSGAAFQGFFRNPLADPGIMGLSGGSTLGAVIACAIFSSTAGIFLNIGALCGALSAGFLVTVLAFKRKGASVTVTLLLCGTALASLYSAFISIILAADSQHLHSMYVWMLGSFSGRGWNEVKIILLPAFVGAVLLLICTRQLDLLTGGEGSALSLGVEVSRLRFFVLIAGSLSTSAAVCAGGTIGFVGLVAPHIVRRVFGEKSRTVMGYSMITGGILLLVSDTLCRVIIAPAEIPVGTVTALIGVPFFISLLLRRRKNAYS</sequence>
<dbReference type="Gene3D" id="1.10.3470.10">
    <property type="entry name" value="ABC transporter involved in vitamin B12 uptake, BtuC"/>
    <property type="match status" value="1"/>
</dbReference>
<keyword evidence="5 8" id="KW-0812">Transmembrane</keyword>
<keyword evidence="10" id="KW-1185">Reference proteome</keyword>
<dbReference type="InterPro" id="IPR000522">
    <property type="entry name" value="ABC_transptr_permease_BtuC"/>
</dbReference>
<keyword evidence="6 8" id="KW-1133">Transmembrane helix</keyword>
<dbReference type="FunFam" id="1.10.3470.10:FF:000001">
    <property type="entry name" value="Vitamin B12 ABC transporter permease BtuC"/>
    <property type="match status" value="1"/>
</dbReference>
<dbReference type="GO" id="GO:0005886">
    <property type="term" value="C:plasma membrane"/>
    <property type="evidence" value="ECO:0007669"/>
    <property type="project" value="UniProtKB-SubCell"/>
</dbReference>
<reference evidence="9 10" key="1">
    <citation type="submission" date="2020-08" db="EMBL/GenBank/DDBJ databases">
        <title>Genomic Encyclopedia of Type Strains, Phase IV (KMG-IV): sequencing the most valuable type-strain genomes for metagenomic binning, comparative biology and taxonomic classification.</title>
        <authorList>
            <person name="Goeker M."/>
        </authorList>
    </citation>
    <scope>NUCLEOTIDE SEQUENCE [LARGE SCALE GENOMIC DNA]</scope>
    <source>
        <strain evidence="9 10">DSM 103679</strain>
    </source>
</reference>
<dbReference type="InterPro" id="IPR037294">
    <property type="entry name" value="ABC_BtuC-like"/>
</dbReference>
<name>A0A840SFG7_9SPIR</name>
<evidence type="ECO:0000256" key="7">
    <source>
        <dbReference type="ARBA" id="ARBA00023136"/>
    </source>
</evidence>
<dbReference type="PANTHER" id="PTHR30472">
    <property type="entry name" value="FERRIC ENTEROBACTIN TRANSPORT SYSTEM PERMEASE PROTEIN"/>
    <property type="match status" value="1"/>
</dbReference>
<evidence type="ECO:0000313" key="9">
    <source>
        <dbReference type="EMBL" id="MBB5218898.1"/>
    </source>
</evidence>
<feature type="transmembrane region" description="Helical" evidence="8">
    <location>
        <begin position="82"/>
        <end position="102"/>
    </location>
</feature>
<evidence type="ECO:0000256" key="6">
    <source>
        <dbReference type="ARBA" id="ARBA00022989"/>
    </source>
</evidence>
<dbReference type="CDD" id="cd06550">
    <property type="entry name" value="TM_ABC_iron-siderophores_like"/>
    <property type="match status" value="1"/>
</dbReference>
<feature type="transmembrane region" description="Helical" evidence="8">
    <location>
        <begin position="271"/>
        <end position="293"/>
    </location>
</feature>
<keyword evidence="7 8" id="KW-0472">Membrane</keyword>
<evidence type="ECO:0000256" key="5">
    <source>
        <dbReference type="ARBA" id="ARBA00022692"/>
    </source>
</evidence>
<accession>A0A840SFG7</accession>
<feature type="transmembrane region" description="Helical" evidence="8">
    <location>
        <begin position="299"/>
        <end position="317"/>
    </location>
</feature>
<dbReference type="AlphaFoldDB" id="A0A840SFG7"/>
<organism evidence="9 10">
    <name type="scientific">Treponema rectale</name>
    <dbReference type="NCBI Taxonomy" id="744512"/>
    <lineage>
        <taxon>Bacteria</taxon>
        <taxon>Pseudomonadati</taxon>
        <taxon>Spirochaetota</taxon>
        <taxon>Spirochaetia</taxon>
        <taxon>Spirochaetales</taxon>
        <taxon>Treponemataceae</taxon>
        <taxon>Treponema</taxon>
    </lineage>
</organism>
<feature type="transmembrane region" description="Helical" evidence="8">
    <location>
        <begin position="136"/>
        <end position="159"/>
    </location>
</feature>
<protein>
    <submittedName>
        <fullName evidence="9">Iron complex transport system permease protein</fullName>
    </submittedName>
</protein>
<evidence type="ECO:0000256" key="3">
    <source>
        <dbReference type="ARBA" id="ARBA00022448"/>
    </source>
</evidence>
<feature type="transmembrane region" description="Helical" evidence="8">
    <location>
        <begin position="226"/>
        <end position="259"/>
    </location>
</feature>
<keyword evidence="3" id="KW-0813">Transport</keyword>
<comment type="caution">
    <text evidence="9">The sequence shown here is derived from an EMBL/GenBank/DDBJ whole genome shotgun (WGS) entry which is preliminary data.</text>
</comment>
<dbReference type="SUPFAM" id="SSF81345">
    <property type="entry name" value="ABC transporter involved in vitamin B12 uptake, BtuC"/>
    <property type="match status" value="1"/>
</dbReference>
<dbReference type="EMBL" id="JACHFR010000002">
    <property type="protein sequence ID" value="MBB5218898.1"/>
    <property type="molecule type" value="Genomic_DNA"/>
</dbReference>
<keyword evidence="4" id="KW-1003">Cell membrane</keyword>